<proteinExistence type="predicted"/>
<gene>
    <name evidence="1" type="ORF">QFC24_001962</name>
</gene>
<organism evidence="1 2">
    <name type="scientific">Naganishia onofrii</name>
    <dbReference type="NCBI Taxonomy" id="1851511"/>
    <lineage>
        <taxon>Eukaryota</taxon>
        <taxon>Fungi</taxon>
        <taxon>Dikarya</taxon>
        <taxon>Basidiomycota</taxon>
        <taxon>Agaricomycotina</taxon>
        <taxon>Tremellomycetes</taxon>
        <taxon>Filobasidiales</taxon>
        <taxon>Filobasidiaceae</taxon>
        <taxon>Naganishia</taxon>
    </lineage>
</organism>
<reference evidence="1" key="1">
    <citation type="submission" date="2023-04" db="EMBL/GenBank/DDBJ databases">
        <title>Draft Genome sequencing of Naganishia species isolated from polar environments using Oxford Nanopore Technology.</title>
        <authorList>
            <person name="Leo P."/>
            <person name="Venkateswaran K."/>
        </authorList>
    </citation>
    <scope>NUCLEOTIDE SEQUENCE</scope>
    <source>
        <strain evidence="1">DBVPG 5303</strain>
    </source>
</reference>
<protein>
    <submittedName>
        <fullName evidence="1">Uncharacterized protein</fullName>
    </submittedName>
</protein>
<comment type="caution">
    <text evidence="1">The sequence shown here is derived from an EMBL/GenBank/DDBJ whole genome shotgun (WGS) entry which is preliminary data.</text>
</comment>
<sequence>MFRRGDEDADSSDSETEAVRGKLQDSTMSNPIDSEVEAASDDDEGGLFGNMLDIPPEEDNDNGESGEASRVVTPREFPLPKHLPSAFALPKKLLSDLIVSRKAMPASRPAPSQAGETNGTSSFQPEQRFVVTTLEYKDINRGSRLKRYRLDIVFTPEHKSISKGNKHVSAVVQKAVSGQATTATGTPNGPSGTATPASIASIVESAEQFPSMETALKGVKLDSTESESQDGKAQLPTSTASTKPSEPVFLDDSTYMIQMEDVGCPTATEAENYLALIALHEFTTGTHHSLMTSTKSIGLGLSSMTAPWCVALRMEYPPINARHLPLPYRDLWDELERTRKLQEDEDSRLLWKGLDEVLERQVMQSEPIEASNGKQGSGNGTKGVASEPSNPSTKGRQSKRSPSALEFDQRIQAGWTARSQSPAYQKMLKQRETLPIADYREEIVKALEGHQVLVLSGETGCGKSTQLPSFILESHLARGLPCKILVTEPRRISAISLADRVSKELGDTGVGGSDGQGSLVGYSIRLENKIGKNTRLAFVTNGIALRMLENSAGSEGQAGSFDEVTHIVVDEVHERSIDSDFLMIVLKSLMQERKDLKIILMSATMNSEKICAYFDNCPFFKVPGRTFPVQVNFLEDAIELTQYFIAESSPYAVRHGRNRKQIEWSEEMANNDEDDDGDLDQPSDPMKLSSSAYSQETVRTVNLLDPKQIPYGLIIRLLEHLCLETNSQYSQAILIFLPGINEIRKLHDLLVDHNHLGNARYYKIYPLHSTISSENQGAVFEIPPEGVRKIVLSTNIAETGVTIPDITCVIDSGKHREMRYDEKRSISRLTETYIARSNAAQRRGRAGRVQEGLAFHLFTRARHDTQLADHPEPEILRLSLQDLALRIKILKVKVGSSIADGLSKALDPPSPINVARAVSSLVEVKALTAAEEITPMGLLLSRLPVDVHLGKFLLLAALFKCLDPALTIAATLNSKSPFVAPFGREQEADTIKQSFKKGNSDFLTIANVFTIWRRMSDNPNSARVFCRRNFLSQQVWALTVADYYAYTHGYLSFSPQTLQQIEELRQQLYSYLVDTNFVRITPAEKEAIARARYRKGFRTSFVTIPNELNENAEDENMLNAALVAGLYPKILIVEGGNGLKTLGNNQSISIHPSSINFRSRVADFGVNHMVYYTIMQSKKLYAWETSPVDDIALFLLCGEILDIKTWASSVVLDRKIKFNMPPITILALQRLRTEFANCLSQRMASIPLDSEQEKWFELGLKCIMKTVEEEQEDAYKLRISGTNR</sequence>
<evidence type="ECO:0000313" key="1">
    <source>
        <dbReference type="EMBL" id="KAJ9126237.1"/>
    </source>
</evidence>
<dbReference type="EMBL" id="JASBWV010000005">
    <property type="protein sequence ID" value="KAJ9126237.1"/>
    <property type="molecule type" value="Genomic_DNA"/>
</dbReference>
<name>A0ACC2XSL4_9TREE</name>
<accession>A0ACC2XSL4</accession>
<dbReference type="Proteomes" id="UP001234202">
    <property type="component" value="Unassembled WGS sequence"/>
</dbReference>
<keyword evidence="2" id="KW-1185">Reference proteome</keyword>
<evidence type="ECO:0000313" key="2">
    <source>
        <dbReference type="Proteomes" id="UP001234202"/>
    </source>
</evidence>